<organism evidence="1 2">
    <name type="scientific">Amycolatopsis suaedae</name>
    <dbReference type="NCBI Taxonomy" id="2510978"/>
    <lineage>
        <taxon>Bacteria</taxon>
        <taxon>Bacillati</taxon>
        <taxon>Actinomycetota</taxon>
        <taxon>Actinomycetes</taxon>
        <taxon>Pseudonocardiales</taxon>
        <taxon>Pseudonocardiaceae</taxon>
        <taxon>Amycolatopsis</taxon>
    </lineage>
</organism>
<keyword evidence="2" id="KW-1185">Reference proteome</keyword>
<evidence type="ECO:0000313" key="1">
    <source>
        <dbReference type="EMBL" id="RZQ62041.1"/>
    </source>
</evidence>
<evidence type="ECO:0000313" key="2">
    <source>
        <dbReference type="Proteomes" id="UP000292003"/>
    </source>
</evidence>
<accession>A0A4Q7J3G5</accession>
<dbReference type="EMBL" id="SFCC01000010">
    <property type="protein sequence ID" value="RZQ62041.1"/>
    <property type="molecule type" value="Genomic_DNA"/>
</dbReference>
<name>A0A4Q7J3G5_9PSEU</name>
<protein>
    <submittedName>
        <fullName evidence="1">Uncharacterized protein</fullName>
    </submittedName>
</protein>
<gene>
    <name evidence="1" type="ORF">EWH70_20840</name>
</gene>
<comment type="caution">
    <text evidence="1">The sequence shown here is derived from an EMBL/GenBank/DDBJ whole genome shotgun (WGS) entry which is preliminary data.</text>
</comment>
<dbReference type="RefSeq" id="WP_130477133.1">
    <property type="nucleotide sequence ID" value="NZ_SFCC01000010.1"/>
</dbReference>
<dbReference type="Proteomes" id="UP000292003">
    <property type="component" value="Unassembled WGS sequence"/>
</dbReference>
<reference evidence="1 2" key="1">
    <citation type="submission" date="2019-02" db="EMBL/GenBank/DDBJ databases">
        <title>Draft genome sequence of Amycolatopsis sp. 8-3EHSu isolated from roots of Suaeda maritima.</title>
        <authorList>
            <person name="Duangmal K."/>
            <person name="Chantavorakit T."/>
        </authorList>
    </citation>
    <scope>NUCLEOTIDE SEQUENCE [LARGE SCALE GENOMIC DNA]</scope>
    <source>
        <strain evidence="1 2">8-3EHSu</strain>
    </source>
</reference>
<dbReference type="AlphaFoldDB" id="A0A4Q7J3G5"/>
<dbReference type="OrthoDB" id="3668204at2"/>
<proteinExistence type="predicted"/>
<sequence length="218" mass="23156">MNFSQPVGAAAHARALLCEPGEPLLWAAFATEHQFDVRGLTARGEPKAGFAGAAVVGAVVAATNWGGDDGGGSERLPDPDVVVFGGIDSLAHRHLRDQGVGAVRRLWALTPARLAVAAVVTQEAEEPASLLGRAGRLVKVFTDNRRRFGGNTEGEPVRLYPGLTPVTDVPRAEIARIDTAKRKGRPCVRVSLVDESGFDLLFADDDPQVCEWMVGLGR</sequence>